<dbReference type="SUPFAM" id="SSF54534">
    <property type="entry name" value="FKBP-like"/>
    <property type="match status" value="2"/>
</dbReference>
<evidence type="ECO:0000313" key="10">
    <source>
        <dbReference type="Proteomes" id="UP000317998"/>
    </source>
</evidence>
<comment type="catalytic activity">
    <reaction evidence="1 6">
        <text>[protein]-peptidylproline (omega=180) = [protein]-peptidylproline (omega=0)</text>
        <dbReference type="Rhea" id="RHEA:16237"/>
        <dbReference type="Rhea" id="RHEA-COMP:10747"/>
        <dbReference type="Rhea" id="RHEA-COMP:10748"/>
        <dbReference type="ChEBI" id="CHEBI:83833"/>
        <dbReference type="ChEBI" id="CHEBI:83834"/>
        <dbReference type="EC" id="5.2.1.8"/>
    </reaction>
</comment>
<gene>
    <name evidence="9" type="ORF">FB562_1185</name>
</gene>
<dbReference type="AlphaFoldDB" id="A0A542YJ34"/>
<feature type="domain" description="PPIase FKBP-type" evidence="8">
    <location>
        <begin position="240"/>
        <end position="328"/>
    </location>
</feature>
<evidence type="ECO:0000313" key="9">
    <source>
        <dbReference type="EMBL" id="TQL48103.1"/>
    </source>
</evidence>
<dbReference type="InterPro" id="IPR046357">
    <property type="entry name" value="PPIase_dom_sf"/>
</dbReference>
<dbReference type="GO" id="GO:0003755">
    <property type="term" value="F:peptidyl-prolyl cis-trans isomerase activity"/>
    <property type="evidence" value="ECO:0007669"/>
    <property type="project" value="UniProtKB-KW"/>
</dbReference>
<organism evidence="9 10">
    <name type="scientific">Homoserinimonas aerilata</name>
    <dbReference type="NCBI Taxonomy" id="1162970"/>
    <lineage>
        <taxon>Bacteria</taxon>
        <taxon>Bacillati</taxon>
        <taxon>Actinomycetota</taxon>
        <taxon>Actinomycetes</taxon>
        <taxon>Micrococcales</taxon>
        <taxon>Microbacteriaceae</taxon>
        <taxon>Homoserinimonas</taxon>
    </lineage>
</organism>
<sequence length="329" mass="33406">MSSVTRIAASPQVMKRGFVRKLPALLVVAALLPALAACSASPREEYPSGDASSVVTASGDFGAQPVVDMPTPVIAHETQVSVLIDGDGEVLSDGQPVLIEATILNGGTGEVLQQSGYAGERSGVLLTVGSNALPPVTEALKGVTVGSRIVVVGTAADTHGGQAVPDSGVAAEDSFVYVVDVLDAFLPKADGATRAGENGDPTVVLAPNGRPGITIPKADAPEDLVTSVLKQGDGDVVKDGDYAVLHYTGVTWADNKVFDSSWDRDQAAVMQLTAGSVVDGFHQGLVGQKVGSQVLLVIPPSLGYGDQASDTIPAGSTLVFVVDILGIAG</sequence>
<dbReference type="InterPro" id="IPR001179">
    <property type="entry name" value="PPIase_FKBP_dom"/>
</dbReference>
<keyword evidence="10" id="KW-1185">Reference proteome</keyword>
<dbReference type="Proteomes" id="UP000317998">
    <property type="component" value="Unassembled WGS sequence"/>
</dbReference>
<evidence type="ECO:0000256" key="2">
    <source>
        <dbReference type="ARBA" id="ARBA00006577"/>
    </source>
</evidence>
<comment type="caution">
    <text evidence="9">The sequence shown here is derived from an EMBL/GenBank/DDBJ whole genome shotgun (WGS) entry which is preliminary data.</text>
</comment>
<proteinExistence type="inferred from homology"/>
<keyword evidence="4 6" id="KW-0697">Rotamase</keyword>
<dbReference type="Gene3D" id="3.10.50.40">
    <property type="match status" value="1"/>
</dbReference>
<feature type="signal peptide" evidence="7">
    <location>
        <begin position="1"/>
        <end position="36"/>
    </location>
</feature>
<evidence type="ECO:0000256" key="6">
    <source>
        <dbReference type="PROSITE-ProRule" id="PRU00277"/>
    </source>
</evidence>
<dbReference type="PANTHER" id="PTHR43811">
    <property type="entry name" value="FKBP-TYPE PEPTIDYL-PROLYL CIS-TRANS ISOMERASE FKPA"/>
    <property type="match status" value="1"/>
</dbReference>
<evidence type="ECO:0000256" key="3">
    <source>
        <dbReference type="ARBA" id="ARBA00013194"/>
    </source>
</evidence>
<dbReference type="Pfam" id="PF00254">
    <property type="entry name" value="FKBP_C"/>
    <property type="match status" value="1"/>
</dbReference>
<dbReference type="PANTHER" id="PTHR43811:SF19">
    <property type="entry name" value="39 KDA FK506-BINDING NUCLEAR PROTEIN"/>
    <property type="match status" value="1"/>
</dbReference>
<reference evidence="9 10" key="1">
    <citation type="submission" date="2019-06" db="EMBL/GenBank/DDBJ databases">
        <title>Sequencing the genomes of 1000 actinobacteria strains.</title>
        <authorList>
            <person name="Klenk H.-P."/>
        </authorList>
    </citation>
    <scope>NUCLEOTIDE SEQUENCE [LARGE SCALE GENOMIC DNA]</scope>
    <source>
        <strain evidence="9 10">DSM 26477</strain>
    </source>
</reference>
<protein>
    <recommendedName>
        <fullName evidence="3 6">peptidylprolyl isomerase</fullName>
        <ecNumber evidence="3 6">5.2.1.8</ecNumber>
    </recommendedName>
</protein>
<comment type="similarity">
    <text evidence="2">Belongs to the FKBP-type PPIase family.</text>
</comment>
<evidence type="ECO:0000256" key="4">
    <source>
        <dbReference type="ARBA" id="ARBA00023110"/>
    </source>
</evidence>
<feature type="chain" id="PRO_5021792976" description="peptidylprolyl isomerase" evidence="7">
    <location>
        <begin position="37"/>
        <end position="329"/>
    </location>
</feature>
<dbReference type="PROSITE" id="PS50059">
    <property type="entry name" value="FKBP_PPIASE"/>
    <property type="match status" value="1"/>
</dbReference>
<accession>A0A542YJ34</accession>
<keyword evidence="7" id="KW-0732">Signal</keyword>
<dbReference type="EC" id="5.2.1.8" evidence="3 6"/>
<dbReference type="EMBL" id="VFOM01000001">
    <property type="protein sequence ID" value="TQL48103.1"/>
    <property type="molecule type" value="Genomic_DNA"/>
</dbReference>
<evidence type="ECO:0000256" key="7">
    <source>
        <dbReference type="SAM" id="SignalP"/>
    </source>
</evidence>
<keyword evidence="5 6" id="KW-0413">Isomerase</keyword>
<evidence type="ECO:0000256" key="1">
    <source>
        <dbReference type="ARBA" id="ARBA00000971"/>
    </source>
</evidence>
<evidence type="ECO:0000259" key="8">
    <source>
        <dbReference type="PROSITE" id="PS50059"/>
    </source>
</evidence>
<evidence type="ECO:0000256" key="5">
    <source>
        <dbReference type="ARBA" id="ARBA00023235"/>
    </source>
</evidence>
<name>A0A542YJ34_9MICO</name>